<dbReference type="InterPro" id="IPR051419">
    <property type="entry name" value="Lys/N-term_MeTrsfase_sf"/>
</dbReference>
<evidence type="ECO:0000313" key="5">
    <source>
        <dbReference type="EMBL" id="KAG7336889.1"/>
    </source>
</evidence>
<evidence type="ECO:0000256" key="2">
    <source>
        <dbReference type="ARBA" id="ARBA00022603"/>
    </source>
</evidence>
<feature type="domain" description="Methyltransferase type 11" evidence="4">
    <location>
        <begin position="94"/>
        <end position="201"/>
    </location>
</feature>
<evidence type="ECO:0000313" key="6">
    <source>
        <dbReference type="EMBL" id="KAG7337040.1"/>
    </source>
</evidence>
<keyword evidence="8" id="KW-1185">Reference proteome</keyword>
<dbReference type="Pfam" id="PF08241">
    <property type="entry name" value="Methyltransf_11"/>
    <property type="match status" value="1"/>
</dbReference>
<comment type="similarity">
    <text evidence="1">Belongs to the methyltransferase superfamily.</text>
</comment>
<accession>A0A9K3KJ37</accession>
<evidence type="ECO:0000313" key="7">
    <source>
        <dbReference type="EMBL" id="KAG7344672.1"/>
    </source>
</evidence>
<organism evidence="7 8">
    <name type="scientific">Nitzschia inconspicua</name>
    <dbReference type="NCBI Taxonomy" id="303405"/>
    <lineage>
        <taxon>Eukaryota</taxon>
        <taxon>Sar</taxon>
        <taxon>Stramenopiles</taxon>
        <taxon>Ochrophyta</taxon>
        <taxon>Bacillariophyta</taxon>
        <taxon>Bacillariophyceae</taxon>
        <taxon>Bacillariophycidae</taxon>
        <taxon>Bacillariales</taxon>
        <taxon>Bacillariaceae</taxon>
        <taxon>Nitzschia</taxon>
    </lineage>
</organism>
<dbReference type="PANTHER" id="PTHR12176">
    <property type="entry name" value="SAM-DEPENDENT METHYLTRANSFERASE SUPERFAMILY PROTEIN"/>
    <property type="match status" value="1"/>
</dbReference>
<sequence length="289" mass="32581">MSVIGAWHETVNKMLTFLNYQIIDSATYDWLQSYGNLRHLLSTESLLAAPSIGCSSHHHKSFHQQRLTIDDSSTQTNKPLPYFPSYKDCRVLILGCGNSTLAEEMRNDGWCGTIVNLDFSTVVIDQMKRRYSQSGLEAKDMEHLGHAMKFICADITDGIPFENESFDLIICKGTFDAILCGVGLVDAKKVVAECARVLTAGYGCLFLVSYSNPDSRVEFLEHEYDLSYYWHDVSFVSLPRPIIRPGAKTSYVYICRKQWAAVPFGQSSQITKTIDQSDEENLEATRSKK</sequence>
<keyword evidence="2 7" id="KW-0489">Methyltransferase</keyword>
<dbReference type="OrthoDB" id="411785at2759"/>
<dbReference type="Proteomes" id="UP000693970">
    <property type="component" value="Unassembled WGS sequence"/>
</dbReference>
<dbReference type="GO" id="GO:0032259">
    <property type="term" value="P:methylation"/>
    <property type="evidence" value="ECO:0007669"/>
    <property type="project" value="UniProtKB-KW"/>
</dbReference>
<name>A0A9K3KJ37_9STRA</name>
<evidence type="ECO:0000256" key="1">
    <source>
        <dbReference type="ARBA" id="ARBA00008361"/>
    </source>
</evidence>
<dbReference type="InterPro" id="IPR013216">
    <property type="entry name" value="Methyltransf_11"/>
</dbReference>
<dbReference type="CDD" id="cd02440">
    <property type="entry name" value="AdoMet_MTases"/>
    <property type="match status" value="1"/>
</dbReference>
<dbReference type="AlphaFoldDB" id="A0A9K3KJ37"/>
<dbReference type="GO" id="GO:0008757">
    <property type="term" value="F:S-adenosylmethionine-dependent methyltransferase activity"/>
    <property type="evidence" value="ECO:0007669"/>
    <property type="project" value="InterPro"/>
</dbReference>
<reference evidence="7" key="2">
    <citation type="submission" date="2021-04" db="EMBL/GenBank/DDBJ databases">
        <authorList>
            <person name="Podell S."/>
        </authorList>
    </citation>
    <scope>NUCLEOTIDE SEQUENCE</scope>
    <source>
        <strain evidence="7">Hildebrandi</strain>
    </source>
</reference>
<gene>
    <name evidence="6" type="ORF">IV203_022804</name>
    <name evidence="7" type="ORF">IV203_032203</name>
    <name evidence="5" type="ORF">IV203_033487</name>
</gene>
<keyword evidence="3" id="KW-0808">Transferase</keyword>
<dbReference type="PANTHER" id="PTHR12176:SF79">
    <property type="entry name" value="METHYLTRANSFERASE TYPE 11 DOMAIN-CONTAINING PROTEIN"/>
    <property type="match status" value="1"/>
</dbReference>
<dbReference type="EMBL" id="JAGRRH010000022">
    <property type="protein sequence ID" value="KAG7344672.1"/>
    <property type="molecule type" value="Genomic_DNA"/>
</dbReference>
<protein>
    <submittedName>
        <fullName evidence="7">Methyltransferase domain containing protein</fullName>
    </submittedName>
</protein>
<evidence type="ECO:0000259" key="4">
    <source>
        <dbReference type="Pfam" id="PF08241"/>
    </source>
</evidence>
<evidence type="ECO:0000313" key="8">
    <source>
        <dbReference type="Proteomes" id="UP000693970"/>
    </source>
</evidence>
<comment type="caution">
    <text evidence="7">The sequence shown here is derived from an EMBL/GenBank/DDBJ whole genome shotgun (WGS) entry which is preliminary data.</text>
</comment>
<proteinExistence type="inferred from homology"/>
<dbReference type="EMBL" id="JAGRRH010000097">
    <property type="protein sequence ID" value="KAG7337040.1"/>
    <property type="molecule type" value="Genomic_DNA"/>
</dbReference>
<reference evidence="7" key="1">
    <citation type="journal article" date="2021" name="Sci. Rep.">
        <title>Diploid genomic architecture of Nitzschia inconspicua, an elite biomass production diatom.</title>
        <authorList>
            <person name="Oliver A."/>
            <person name="Podell S."/>
            <person name="Pinowska A."/>
            <person name="Traller J.C."/>
            <person name="Smith S.R."/>
            <person name="McClure R."/>
            <person name="Beliaev A."/>
            <person name="Bohutskyi P."/>
            <person name="Hill E.A."/>
            <person name="Rabines A."/>
            <person name="Zheng H."/>
            <person name="Allen L.Z."/>
            <person name="Kuo A."/>
            <person name="Grigoriev I.V."/>
            <person name="Allen A.E."/>
            <person name="Hazlebeck D."/>
            <person name="Allen E.E."/>
        </authorList>
    </citation>
    <scope>NUCLEOTIDE SEQUENCE</scope>
    <source>
        <strain evidence="7">Hildebrandi</strain>
    </source>
</reference>
<dbReference type="EMBL" id="JAGRRH010000103">
    <property type="protein sequence ID" value="KAG7336889.1"/>
    <property type="molecule type" value="Genomic_DNA"/>
</dbReference>
<evidence type="ECO:0000256" key="3">
    <source>
        <dbReference type="ARBA" id="ARBA00022679"/>
    </source>
</evidence>